<gene>
    <name evidence="1" type="ORF">rCG_33402</name>
</gene>
<organism evidence="1 2">
    <name type="scientific">Rattus norvegicus</name>
    <name type="common">Rat</name>
    <dbReference type="NCBI Taxonomy" id="10116"/>
    <lineage>
        <taxon>Eukaryota</taxon>
        <taxon>Metazoa</taxon>
        <taxon>Chordata</taxon>
        <taxon>Craniata</taxon>
        <taxon>Vertebrata</taxon>
        <taxon>Euteleostomi</taxon>
        <taxon>Mammalia</taxon>
        <taxon>Eutheria</taxon>
        <taxon>Euarchontoglires</taxon>
        <taxon>Glires</taxon>
        <taxon>Rodentia</taxon>
        <taxon>Myomorpha</taxon>
        <taxon>Muroidea</taxon>
        <taxon>Muridae</taxon>
        <taxon>Murinae</taxon>
        <taxon>Rattus</taxon>
    </lineage>
</organism>
<accession>A6HEA6</accession>
<dbReference type="EMBL" id="CH473948">
    <property type="protein sequence ID" value="EDM04361.1"/>
    <property type="molecule type" value="Genomic_DNA"/>
</dbReference>
<evidence type="ECO:0000313" key="1">
    <source>
        <dbReference type="EMBL" id="EDM04361.1"/>
    </source>
</evidence>
<proteinExistence type="predicted"/>
<name>A6HEA6_RAT</name>
<sequence length="31" mass="3639">MKRSGDSTDDRLKNSTQSLLWQTIVLKLFTR</sequence>
<evidence type="ECO:0000313" key="2">
    <source>
        <dbReference type="Proteomes" id="UP000234681"/>
    </source>
</evidence>
<dbReference type="AlphaFoldDB" id="A6HEA6"/>
<dbReference type="Proteomes" id="UP000234681">
    <property type="component" value="Chromosome 10"/>
</dbReference>
<reference evidence="1 2" key="1">
    <citation type="submission" date="2005-07" db="EMBL/GenBank/DDBJ databases">
        <authorList>
            <person name="Mural R.J."/>
            <person name="Li P.W."/>
            <person name="Adams M.D."/>
            <person name="Amanatides P.G."/>
            <person name="Baden-Tillson H."/>
            <person name="Barnstead M."/>
            <person name="Chin S.H."/>
            <person name="Dew I."/>
            <person name="Evans C.A."/>
            <person name="Ferriera S."/>
            <person name="Flanigan M."/>
            <person name="Fosler C."/>
            <person name="Glodek A."/>
            <person name="Gu Z."/>
            <person name="Holt R.A."/>
            <person name="Jennings D."/>
            <person name="Kraft C.L."/>
            <person name="Lu F."/>
            <person name="Nguyen T."/>
            <person name="Nusskern D.R."/>
            <person name="Pfannkoch C.M."/>
            <person name="Sitter C."/>
            <person name="Sutton G.G."/>
            <person name="Venter J.C."/>
            <person name="Wang Z."/>
            <person name="Woodage T."/>
            <person name="Zheng X.H."/>
            <person name="Zhong F."/>
        </authorList>
    </citation>
    <scope>NUCLEOTIDE SEQUENCE [LARGE SCALE GENOMIC DNA]</scope>
    <source>
        <strain>BN</strain>
        <strain evidence="2">Sprague-Dawley</strain>
    </source>
</reference>
<protein>
    <submittedName>
        <fullName evidence="1">RCG33402</fullName>
    </submittedName>
</protein>